<accession>A0A7X0Y3F8</accession>
<feature type="transmembrane region" description="Helical" evidence="1">
    <location>
        <begin position="103"/>
        <end position="119"/>
    </location>
</feature>
<dbReference type="Proteomes" id="UP000535908">
    <property type="component" value="Unassembled WGS sequence"/>
</dbReference>
<evidence type="ECO:0000259" key="2">
    <source>
        <dbReference type="Pfam" id="PF07693"/>
    </source>
</evidence>
<organism evidence="3 4">
    <name type="scientific">Listeria grandensis</name>
    <dbReference type="NCBI Taxonomy" id="1494963"/>
    <lineage>
        <taxon>Bacteria</taxon>
        <taxon>Bacillati</taxon>
        <taxon>Bacillota</taxon>
        <taxon>Bacilli</taxon>
        <taxon>Bacillales</taxon>
        <taxon>Listeriaceae</taxon>
        <taxon>Listeria</taxon>
    </lineage>
</organism>
<dbReference type="AlphaFoldDB" id="A0A7X0Y3F8"/>
<sequence length="657" mass="77769">MRDEPISGRHDPKYSIRYDEKARMDYEKLFKNNEDDVIFLNGKWGSGKTSYINVVLENNRMKKLKFKLKKIKVIDLWKISTNQSTSEICYRKIFPCSGYIKRYIFFLLFLICGGLAFSLSKIDTKAFKDSAVLLLFMSGFLSGITQILGKINYDDVFLKGLKWRTKILWRRRIIVIDDFDRIDPIRQEELYKIFNLITSKKIKFIFLGDYSMIQKSEGGYLQKIIDRRMELPYELSPSNFWPLCFSSLIKKIETKRGFKISKTEKSNLEDLQKELIVENRSLREKKIFEDYVEELMFSEDRYDKINIDQQFLTIYLYLFHSSDYNKLVSNIEVLLAPKSSLGFIIGLQNNLQQKEKLKDITDDAIKVFGGEKSRTNQLILSKLLCYDDLINSQRQSDYQYEKFSDMFPNYLVNYVPVNIGGKYIREMLSKPYDRVSALAVLKKDKDSEIFKYLRRNQHEFTELEKNNLLTLALDFIIHQDDKYPWDRTLKSHGLRKELESIIHMAFYLNTNFNYKNKNEARKYLQELAIKKLDVSAQIRFYDQYLYIIPLDSLASQKEEIENIGNIKEQSYPEYIFHYILASKGSLSDKELKVLISLTDQQFHHFLCRYSTVRGNEATIVLDEIVQEEQLDKVKSRFESLPKDYKENIELISKVLND</sequence>
<dbReference type="EMBL" id="JAARWN010000004">
    <property type="protein sequence ID" value="MBC1936018.1"/>
    <property type="molecule type" value="Genomic_DNA"/>
</dbReference>
<dbReference type="RefSeq" id="WP_185525841.1">
    <property type="nucleotide sequence ID" value="NZ_JAARWN010000004.1"/>
</dbReference>
<keyword evidence="1" id="KW-0812">Transmembrane</keyword>
<dbReference type="InterPro" id="IPR011646">
    <property type="entry name" value="KAP_P-loop"/>
</dbReference>
<dbReference type="Gene3D" id="3.40.50.300">
    <property type="entry name" value="P-loop containing nucleotide triphosphate hydrolases"/>
    <property type="match status" value="1"/>
</dbReference>
<dbReference type="InterPro" id="IPR027417">
    <property type="entry name" value="P-loop_NTPase"/>
</dbReference>
<evidence type="ECO:0000313" key="4">
    <source>
        <dbReference type="Proteomes" id="UP000535908"/>
    </source>
</evidence>
<proteinExistence type="predicted"/>
<dbReference type="Pfam" id="PF07693">
    <property type="entry name" value="KAP_NTPase"/>
    <property type="match status" value="2"/>
</dbReference>
<name>A0A7X0Y3F8_9LIST</name>
<feature type="domain" description="KAP NTPase" evidence="2">
    <location>
        <begin position="170"/>
        <end position="232"/>
    </location>
</feature>
<feature type="domain" description="KAP NTPase" evidence="2">
    <location>
        <begin position="37"/>
        <end position="89"/>
    </location>
</feature>
<gene>
    <name evidence="3" type="ORF">HCA69_06540</name>
</gene>
<keyword evidence="1" id="KW-0472">Membrane</keyword>
<feature type="transmembrane region" description="Helical" evidence="1">
    <location>
        <begin position="131"/>
        <end position="149"/>
    </location>
</feature>
<evidence type="ECO:0000256" key="1">
    <source>
        <dbReference type="SAM" id="Phobius"/>
    </source>
</evidence>
<dbReference type="SUPFAM" id="SSF52540">
    <property type="entry name" value="P-loop containing nucleoside triphosphate hydrolases"/>
    <property type="match status" value="1"/>
</dbReference>
<reference evidence="3 4" key="1">
    <citation type="submission" date="2020-03" db="EMBL/GenBank/DDBJ databases">
        <title>Soil Listeria distribution.</title>
        <authorList>
            <person name="Liao J."/>
            <person name="Wiedmann M."/>
        </authorList>
    </citation>
    <scope>NUCLEOTIDE SEQUENCE [LARGE SCALE GENOMIC DNA]</scope>
    <source>
        <strain evidence="3 4">FSL L7-0741</strain>
    </source>
</reference>
<evidence type="ECO:0000313" key="3">
    <source>
        <dbReference type="EMBL" id="MBC1936018.1"/>
    </source>
</evidence>
<comment type="caution">
    <text evidence="3">The sequence shown here is derived from an EMBL/GenBank/DDBJ whole genome shotgun (WGS) entry which is preliminary data.</text>
</comment>
<protein>
    <recommendedName>
        <fullName evidence="2">KAP NTPase domain-containing protein</fullName>
    </recommendedName>
</protein>
<keyword evidence="1" id="KW-1133">Transmembrane helix</keyword>